<reference evidence="1" key="1">
    <citation type="submission" date="2024-09" db="EMBL/GenBank/DDBJ databases">
        <title>Black Yeasts Isolated from many extreme environments.</title>
        <authorList>
            <person name="Coleine C."/>
            <person name="Stajich J.E."/>
            <person name="Selbmann L."/>
        </authorList>
    </citation>
    <scope>NUCLEOTIDE SEQUENCE</scope>
    <source>
        <strain evidence="1">CCFEE 5737</strain>
    </source>
</reference>
<dbReference type="EMBL" id="JAWDJW010000543">
    <property type="protein sequence ID" value="KAK3080484.1"/>
    <property type="molecule type" value="Genomic_DNA"/>
</dbReference>
<protein>
    <submittedName>
        <fullName evidence="1">Uncharacterized protein</fullName>
    </submittedName>
</protein>
<keyword evidence="2" id="KW-1185">Reference proteome</keyword>
<gene>
    <name evidence="1" type="ORF">LTS18_000917</name>
</gene>
<dbReference type="Proteomes" id="UP001186974">
    <property type="component" value="Unassembled WGS sequence"/>
</dbReference>
<evidence type="ECO:0000313" key="2">
    <source>
        <dbReference type="Proteomes" id="UP001186974"/>
    </source>
</evidence>
<sequence>MSVVYAPEKWLLRLLGLSIDEAFTRDRSPALDPVARPPNNAARPCLRGGGDDDAPGLLWWTAGGRGPMSLGLYKKKRKESRAKPGFFEVLTGVGSAKHAAERNMEVSRLKDLLPDAFFSQEEQREFRVHILRLYPNTDLDIVANLITGRGGPFHIATLINREHRDRGDHNEVSVEVSRSDPAVDLVTAYWNLRVQIAVRLGQDNRGRHEKQAQRWRDEAEEEARLRKAEEGNRDRGSQELKEETVVNFESPMLETSGTSEVENEESQQGAESQQEEEQAPRRRSQRKPKKPDSAQQTANGEPSKALEKPPGRQERCGWWVYVDDGN</sequence>
<organism evidence="1 2">
    <name type="scientific">Coniosporium uncinatum</name>
    <dbReference type="NCBI Taxonomy" id="93489"/>
    <lineage>
        <taxon>Eukaryota</taxon>
        <taxon>Fungi</taxon>
        <taxon>Dikarya</taxon>
        <taxon>Ascomycota</taxon>
        <taxon>Pezizomycotina</taxon>
        <taxon>Dothideomycetes</taxon>
        <taxon>Dothideomycetes incertae sedis</taxon>
        <taxon>Coniosporium</taxon>
    </lineage>
</organism>
<name>A0ACC3DUQ7_9PEZI</name>
<accession>A0ACC3DUQ7</accession>
<proteinExistence type="predicted"/>
<comment type="caution">
    <text evidence="1">The sequence shown here is derived from an EMBL/GenBank/DDBJ whole genome shotgun (WGS) entry which is preliminary data.</text>
</comment>
<evidence type="ECO:0000313" key="1">
    <source>
        <dbReference type="EMBL" id="KAK3080484.1"/>
    </source>
</evidence>